<dbReference type="GO" id="GO:0005634">
    <property type="term" value="C:nucleus"/>
    <property type="evidence" value="ECO:0007669"/>
    <property type="project" value="TreeGrafter"/>
</dbReference>
<evidence type="ECO:0000313" key="8">
    <source>
        <dbReference type="EMBL" id="RNA39900.1"/>
    </source>
</evidence>
<evidence type="ECO:0000256" key="5">
    <source>
        <dbReference type="ARBA" id="ARBA00044341"/>
    </source>
</evidence>
<dbReference type="InterPro" id="IPR036465">
    <property type="entry name" value="vWFA_dom_sf"/>
</dbReference>
<proteinExistence type="inferred from homology"/>
<feature type="region of interest" description="Disordered" evidence="6">
    <location>
        <begin position="223"/>
        <end position="247"/>
    </location>
</feature>
<dbReference type="GO" id="GO:0005829">
    <property type="term" value="C:cytosol"/>
    <property type="evidence" value="ECO:0007669"/>
    <property type="project" value="TreeGrafter"/>
</dbReference>
<dbReference type="InterPro" id="IPR049590">
    <property type="entry name" value="PSMD4_RAZUL-like"/>
</dbReference>
<dbReference type="OrthoDB" id="1731724at2759"/>
<dbReference type="InterPro" id="IPR002035">
    <property type="entry name" value="VWF_A"/>
</dbReference>
<sequence length="366" mass="40371">MGLESTMICVDNSDYMRNADFVPSRMQSQFDAVNMVTRAKIRSHPENNVGLLSMADNRVLVTLTADTGKIMSKLHQCKPNGAIDLVRGIKVANLALKHRQSKNHKPRIVIFVASPVKLDHSEFTKLAKRLKKEKVNVDIVNFGEEESNNAILSEFINILNGKEGTSSHLISISAPSSLSDALLSSPMFQGEDSGMPSGFGGDLQYGMDDDPELAMALRISMEESRMRQEADSKKPSEKMETDTAQQPGEEDLLQQALALSLSQQDDKSKVPDFGSMTEEEQLNYALQMSMSSSAGPSTSNTASDKPTPVDTEMKVDEEDYDKAMNDPEFLQRVISSLPGVDPNSEAVRSAFENLKQDKSKDKEEKK</sequence>
<dbReference type="GO" id="GO:0008540">
    <property type="term" value="C:proteasome regulatory particle, base subcomplex"/>
    <property type="evidence" value="ECO:0007669"/>
    <property type="project" value="TreeGrafter"/>
</dbReference>
<dbReference type="InterPro" id="IPR027040">
    <property type="entry name" value="PSMD4"/>
</dbReference>
<evidence type="ECO:0000259" key="7">
    <source>
        <dbReference type="PROSITE" id="PS50234"/>
    </source>
</evidence>
<dbReference type="Pfam" id="PF13519">
    <property type="entry name" value="VWA_2"/>
    <property type="match status" value="1"/>
</dbReference>
<protein>
    <recommendedName>
        <fullName evidence="2">26S proteasome non-ATPase regulatory subunit 4</fullName>
    </recommendedName>
    <alternativeName>
        <fullName evidence="5">26S proteasome regulatory subunit RPN10</fullName>
    </alternativeName>
</protein>
<feature type="compositionally biased region" description="Basic and acidic residues" evidence="6">
    <location>
        <begin position="354"/>
        <end position="366"/>
    </location>
</feature>
<dbReference type="Proteomes" id="UP000276133">
    <property type="component" value="Unassembled WGS sequence"/>
</dbReference>
<gene>
    <name evidence="8" type="ORF">BpHYR1_030923</name>
</gene>
<reference evidence="8 9" key="1">
    <citation type="journal article" date="2018" name="Sci. Rep.">
        <title>Genomic signatures of local adaptation to the degree of environmental predictability in rotifers.</title>
        <authorList>
            <person name="Franch-Gras L."/>
            <person name="Hahn C."/>
            <person name="Garcia-Roger E.M."/>
            <person name="Carmona M.J."/>
            <person name="Serra M."/>
            <person name="Gomez A."/>
        </authorList>
    </citation>
    <scope>NUCLEOTIDE SEQUENCE [LARGE SCALE GENOMIC DNA]</scope>
    <source>
        <strain evidence="8">HYR1</strain>
    </source>
</reference>
<evidence type="ECO:0000256" key="2">
    <source>
        <dbReference type="ARBA" id="ARBA00014934"/>
    </source>
</evidence>
<dbReference type="SUPFAM" id="SSF53300">
    <property type="entry name" value="vWA-like"/>
    <property type="match status" value="1"/>
</dbReference>
<dbReference type="SMART" id="SM00726">
    <property type="entry name" value="UIM"/>
    <property type="match status" value="3"/>
</dbReference>
<keyword evidence="4 8" id="KW-0647">Proteasome</keyword>
<feature type="compositionally biased region" description="Basic and acidic residues" evidence="6">
    <location>
        <begin position="223"/>
        <end position="241"/>
    </location>
</feature>
<evidence type="ECO:0000256" key="1">
    <source>
        <dbReference type="ARBA" id="ARBA00005574"/>
    </source>
</evidence>
<dbReference type="CDD" id="cd22297">
    <property type="entry name" value="PSMD4_RAZUL"/>
    <property type="match status" value="1"/>
</dbReference>
<comment type="similarity">
    <text evidence="1">Belongs to the proteasome subunit S5A family.</text>
</comment>
<dbReference type="STRING" id="10195.A0A3M7SWF2"/>
<dbReference type="PROSITE" id="PS50234">
    <property type="entry name" value="VWFA"/>
    <property type="match status" value="1"/>
</dbReference>
<dbReference type="Gene3D" id="6.10.300.40">
    <property type="match status" value="1"/>
</dbReference>
<evidence type="ECO:0000256" key="4">
    <source>
        <dbReference type="ARBA" id="ARBA00022942"/>
    </source>
</evidence>
<dbReference type="GO" id="GO:0031593">
    <property type="term" value="F:polyubiquitin modification-dependent protein binding"/>
    <property type="evidence" value="ECO:0007669"/>
    <property type="project" value="TreeGrafter"/>
</dbReference>
<keyword evidence="9" id="KW-1185">Reference proteome</keyword>
<dbReference type="EMBL" id="REGN01000696">
    <property type="protein sequence ID" value="RNA39900.1"/>
    <property type="molecule type" value="Genomic_DNA"/>
</dbReference>
<organism evidence="8 9">
    <name type="scientific">Brachionus plicatilis</name>
    <name type="common">Marine rotifer</name>
    <name type="synonym">Brachionus muelleri</name>
    <dbReference type="NCBI Taxonomy" id="10195"/>
    <lineage>
        <taxon>Eukaryota</taxon>
        <taxon>Metazoa</taxon>
        <taxon>Spiralia</taxon>
        <taxon>Gnathifera</taxon>
        <taxon>Rotifera</taxon>
        <taxon>Eurotatoria</taxon>
        <taxon>Monogononta</taxon>
        <taxon>Pseudotrocha</taxon>
        <taxon>Ploima</taxon>
        <taxon>Brachionidae</taxon>
        <taxon>Brachionus</taxon>
    </lineage>
</organism>
<evidence type="ECO:0000256" key="3">
    <source>
        <dbReference type="ARBA" id="ARBA00022737"/>
    </source>
</evidence>
<dbReference type="AlphaFoldDB" id="A0A3M7SWF2"/>
<feature type="region of interest" description="Disordered" evidence="6">
    <location>
        <begin position="290"/>
        <end position="366"/>
    </location>
</feature>
<evidence type="ECO:0000256" key="6">
    <source>
        <dbReference type="SAM" id="MobiDB-lite"/>
    </source>
</evidence>
<feature type="domain" description="VWFA" evidence="7">
    <location>
        <begin position="5"/>
        <end position="187"/>
    </location>
</feature>
<dbReference type="PANTHER" id="PTHR10223">
    <property type="entry name" value="26S PROTEASOME NON-ATPASE REGULATORY SUBUNIT 4"/>
    <property type="match status" value="1"/>
</dbReference>
<dbReference type="Gene3D" id="6.10.250.380">
    <property type="match status" value="1"/>
</dbReference>
<evidence type="ECO:0000313" key="9">
    <source>
        <dbReference type="Proteomes" id="UP000276133"/>
    </source>
</evidence>
<dbReference type="SMART" id="SM00327">
    <property type="entry name" value="VWA"/>
    <property type="match status" value="1"/>
</dbReference>
<name>A0A3M7SWF2_BRAPC</name>
<keyword evidence="3" id="KW-0677">Repeat</keyword>
<dbReference type="GO" id="GO:0043161">
    <property type="term" value="P:proteasome-mediated ubiquitin-dependent protein catabolic process"/>
    <property type="evidence" value="ECO:0007669"/>
    <property type="project" value="TreeGrafter"/>
</dbReference>
<feature type="compositionally biased region" description="Low complexity" evidence="6">
    <location>
        <begin position="290"/>
        <end position="303"/>
    </location>
</feature>
<dbReference type="InterPro" id="IPR003903">
    <property type="entry name" value="UIM_dom"/>
</dbReference>
<dbReference type="PROSITE" id="PS50330">
    <property type="entry name" value="UIM"/>
    <property type="match status" value="1"/>
</dbReference>
<comment type="caution">
    <text evidence="8">The sequence shown here is derived from an EMBL/GenBank/DDBJ whole genome shotgun (WGS) entry which is preliminary data.</text>
</comment>
<dbReference type="Gene3D" id="3.40.50.410">
    <property type="entry name" value="von Willebrand factor, type A domain"/>
    <property type="match status" value="1"/>
</dbReference>
<dbReference type="FunFam" id="3.40.50.410:FF:000005">
    <property type="entry name" value="26S proteasome non-ATPase regulatory subunit 4"/>
    <property type="match status" value="1"/>
</dbReference>
<dbReference type="PANTHER" id="PTHR10223:SF0">
    <property type="entry name" value="26S PROTEASOME NON-ATPASE REGULATORY SUBUNIT 4"/>
    <property type="match status" value="1"/>
</dbReference>
<accession>A0A3M7SWF2</accession>
<dbReference type="Pfam" id="PF02809">
    <property type="entry name" value="UIM"/>
    <property type="match status" value="3"/>
</dbReference>